<protein>
    <recommendedName>
        <fullName evidence="2">Right handed beta helix domain-containing protein</fullName>
    </recommendedName>
</protein>
<dbReference type="InterPro" id="IPR011050">
    <property type="entry name" value="Pectin_lyase_fold/virulence"/>
</dbReference>
<evidence type="ECO:0000313" key="1">
    <source>
        <dbReference type="EMBL" id="MPM27628.1"/>
    </source>
</evidence>
<accession>A0A644YI10</accession>
<dbReference type="InterPro" id="IPR006626">
    <property type="entry name" value="PbH1"/>
</dbReference>
<reference evidence="1" key="1">
    <citation type="submission" date="2019-08" db="EMBL/GenBank/DDBJ databases">
        <authorList>
            <person name="Kucharzyk K."/>
            <person name="Murdoch R.W."/>
            <person name="Higgins S."/>
            <person name="Loffler F."/>
        </authorList>
    </citation>
    <scope>NUCLEOTIDE SEQUENCE</scope>
</reference>
<dbReference type="SMART" id="SM00710">
    <property type="entry name" value="PbH1"/>
    <property type="match status" value="8"/>
</dbReference>
<comment type="caution">
    <text evidence="1">The sequence shown here is derived from an EMBL/GenBank/DDBJ whole genome shotgun (WGS) entry which is preliminary data.</text>
</comment>
<gene>
    <name evidence="1" type="ORF">SDC9_74141</name>
</gene>
<dbReference type="SUPFAM" id="SSF51126">
    <property type="entry name" value="Pectin lyase-like"/>
    <property type="match status" value="2"/>
</dbReference>
<evidence type="ECO:0008006" key="2">
    <source>
        <dbReference type="Google" id="ProtNLM"/>
    </source>
</evidence>
<dbReference type="AlphaFoldDB" id="A0A644YI10"/>
<dbReference type="EMBL" id="VSSQ01005043">
    <property type="protein sequence ID" value="MPM27628.1"/>
    <property type="molecule type" value="Genomic_DNA"/>
</dbReference>
<organism evidence="1">
    <name type="scientific">bioreactor metagenome</name>
    <dbReference type="NCBI Taxonomy" id="1076179"/>
    <lineage>
        <taxon>unclassified sequences</taxon>
        <taxon>metagenomes</taxon>
        <taxon>ecological metagenomes</taxon>
    </lineage>
</organism>
<name>A0A644YI10_9ZZZZ</name>
<sequence>MQLQVPGYQPSQELSVQVAQGLVSAPEAVALQPDLPVALPEDTVTVSGLNDVVDGDTSGITALQANPGRDGTISLREAVAAANNTQNGNVRAILFAPELKDQTIMLNLRDDKIGHDSRQAPLVLFDNVVINGDIDGDSVPDITISAPDVNAYAFLCWSSNITFASLRFKDCYRSIGILPAVAHTPDFQLAENIENISIVNCEFVQKEDEKRGETTAIHIVGIWCFEDNEPKTMLNDDGTLVRLSKKSNFADFSVSGVSISGNSITYDFGIWIMGAGAISGYDNDRIVFQNFSICANHIIMPNTSGTAFAAVQMLVSDCNNAYDGPAFEDANDYIYSDDCVIQNVLFRGNTVESTRGMGMLLTAANMGNSGNVFTGLRIDNNHFTYSNTYFPCISVQVYSGMQYENARVGTENRVENLSVTNNLFDSYRSGPAIELSAGLASGDLVEPSERNNWYSNVSIESNTIQMIDEQDISPAIRIIAAENCKEGVFIDDSYGENVTIRNNSISYVGRFAPFLGSKSENSIQPTYGAIALIGALTGIYNNYETTKATANGNGLRSIVIEGNSVKGAALSLFILGGYGNGADSNSVEVTLKNNLFSGEILVFENAMNAAGNQVTVTEQ</sequence>
<proteinExistence type="predicted"/>